<dbReference type="SUPFAM" id="SSF57667">
    <property type="entry name" value="beta-beta-alpha zinc fingers"/>
    <property type="match status" value="1"/>
</dbReference>
<keyword evidence="10" id="KW-0539">Nucleus</keyword>
<proteinExistence type="predicted"/>
<reference evidence="14 15" key="1">
    <citation type="submission" date="2021-02" db="EMBL/GenBank/DDBJ databases">
        <title>Genome assembly of Pseudopithomyces chartarum.</title>
        <authorList>
            <person name="Jauregui R."/>
            <person name="Singh J."/>
            <person name="Voisey C."/>
        </authorList>
    </citation>
    <scope>NUCLEOTIDE SEQUENCE [LARGE SCALE GENOMIC DNA]</scope>
    <source>
        <strain evidence="14 15">AGR01</strain>
    </source>
</reference>
<keyword evidence="7" id="KW-0862">Zinc</keyword>
<keyword evidence="5" id="KW-0677">Repeat</keyword>
<dbReference type="Pfam" id="PF00096">
    <property type="entry name" value="zf-C2H2"/>
    <property type="match status" value="2"/>
</dbReference>
<feature type="region of interest" description="Disordered" evidence="12">
    <location>
        <begin position="677"/>
        <end position="729"/>
    </location>
</feature>
<feature type="compositionally biased region" description="Polar residues" evidence="12">
    <location>
        <begin position="479"/>
        <end position="490"/>
    </location>
</feature>
<evidence type="ECO:0000259" key="13">
    <source>
        <dbReference type="PROSITE" id="PS50157"/>
    </source>
</evidence>
<comment type="subcellular location">
    <subcellularLocation>
        <location evidence="2">Cytoplasm</location>
    </subcellularLocation>
    <subcellularLocation>
        <location evidence="1">Nucleus</location>
    </subcellularLocation>
</comment>
<dbReference type="EMBL" id="WVTA01000002">
    <property type="protein sequence ID" value="KAK3216358.1"/>
    <property type="molecule type" value="Genomic_DNA"/>
</dbReference>
<feature type="compositionally biased region" description="Low complexity" evidence="12">
    <location>
        <begin position="32"/>
        <end position="43"/>
    </location>
</feature>
<evidence type="ECO:0000256" key="4">
    <source>
        <dbReference type="ARBA" id="ARBA00022723"/>
    </source>
</evidence>
<dbReference type="FunFam" id="3.30.160.60:FF:000146">
    <property type="entry name" value="C2H2 type zinc finger protein"/>
    <property type="match status" value="1"/>
</dbReference>
<feature type="compositionally biased region" description="Polar residues" evidence="12">
    <location>
        <begin position="142"/>
        <end position="175"/>
    </location>
</feature>
<keyword evidence="3" id="KW-0963">Cytoplasm</keyword>
<dbReference type="GO" id="GO:0071277">
    <property type="term" value="P:cellular response to calcium ion"/>
    <property type="evidence" value="ECO:0007669"/>
    <property type="project" value="UniProtKB-ARBA"/>
</dbReference>
<evidence type="ECO:0000256" key="11">
    <source>
        <dbReference type="PROSITE-ProRule" id="PRU00042"/>
    </source>
</evidence>
<evidence type="ECO:0000256" key="6">
    <source>
        <dbReference type="ARBA" id="ARBA00022771"/>
    </source>
</evidence>
<name>A0AAN6M5X2_9PLEO</name>
<evidence type="ECO:0000256" key="9">
    <source>
        <dbReference type="ARBA" id="ARBA00023163"/>
    </source>
</evidence>
<dbReference type="InterPro" id="IPR036236">
    <property type="entry name" value="Znf_C2H2_sf"/>
</dbReference>
<evidence type="ECO:0000256" key="2">
    <source>
        <dbReference type="ARBA" id="ARBA00004496"/>
    </source>
</evidence>
<dbReference type="FunFam" id="3.30.160.60:FF:000239">
    <property type="entry name" value="C2H2 type zinc finger protein"/>
    <property type="match status" value="1"/>
</dbReference>
<keyword evidence="8" id="KW-0805">Transcription regulation</keyword>
<comment type="caution">
    <text evidence="14">The sequence shown here is derived from an EMBL/GenBank/DDBJ whole genome shotgun (WGS) entry which is preliminary data.</text>
</comment>
<feature type="domain" description="C2H2-type" evidence="13">
    <location>
        <begin position="527"/>
        <end position="554"/>
    </location>
</feature>
<gene>
    <name evidence="14" type="ORF">GRF29_8g3082129</name>
</gene>
<feature type="domain" description="C2H2-type" evidence="13">
    <location>
        <begin position="499"/>
        <end position="526"/>
    </location>
</feature>
<dbReference type="GO" id="GO:0000981">
    <property type="term" value="F:DNA-binding transcription factor activity, RNA polymerase II-specific"/>
    <property type="evidence" value="ECO:0007669"/>
    <property type="project" value="TreeGrafter"/>
</dbReference>
<evidence type="ECO:0000256" key="8">
    <source>
        <dbReference type="ARBA" id="ARBA00023015"/>
    </source>
</evidence>
<dbReference type="AlphaFoldDB" id="A0AAN6M5X2"/>
<keyword evidence="6 11" id="KW-0863">Zinc-finger</keyword>
<sequence length="729" mass="78639">MDRGRSRSPAHIRQPSASPAGHAPFRTTGLGLDQSLSPDPSSSFAQVTTAGQPYDQSSYLTTSQPPSFAQPTALDQSFLQAQQQPLVHQGAPSPHFGPQGTHNHNHNHHSGTSNLDFSLFPDSSNNSSSNSIHPPGGIDPSFLSNSLDPQLLDSQNQSINPSDLMNQMATTQAHSPTPPHLLPGMNQRSPSPHASPNMNQGAFPSPSHSRHASLDPSAAYGQANEWGNMAAFRGHRRTPSETYSDVSSAHASPYLGNQDSFEDGNPSPLLNAQDPSLFQEVMQFGQFNLNDAQSHISPGHSPHISPRLLPQQQSLPQFQPGSFGLDPSMNNQFAQPAMGGTYQQGHEPFPTINQAGPGPEFGQADTMSPPEINIDFAPPSRQASFEPPKPDLQTDALSPPDRSRSRIRNRAKSDPFSSVSSRASTPGLDALEANRSLSPGAAKGSRSPSPGSTKSSRRSSTSSVPHRDYILDLADPSRPASNTPDGSSAKRTQKHPATFQCNLCPKRFTRAYNLRSHLRTHTDERPFVCSVCGKAFARQHDRKRHEGLHSGEKKFICRGNLKDGNNWGCGRRFARADALGRHFRSEAGRVCIRPLLEEEAQEKGHWEGQNQPLDHSNGMFAPMPQQGYPGMMAPQSGYEPFPPVSGGLEPGSVSQYGLPAALLAQYPALAGLNWNELPAGPPDEVEGDISGRSSFDASSGGEMFDDDGDGQSYSAQQYGWASDYEANAR</sequence>
<dbReference type="GO" id="GO:0005634">
    <property type="term" value="C:nucleus"/>
    <property type="evidence" value="ECO:0007669"/>
    <property type="project" value="UniProtKB-SubCell"/>
</dbReference>
<keyword evidence="9" id="KW-0804">Transcription</keyword>
<evidence type="ECO:0000313" key="15">
    <source>
        <dbReference type="Proteomes" id="UP001280581"/>
    </source>
</evidence>
<dbReference type="Proteomes" id="UP001280581">
    <property type="component" value="Unassembled WGS sequence"/>
</dbReference>
<dbReference type="SMART" id="SM00355">
    <property type="entry name" value="ZnF_C2H2"/>
    <property type="match status" value="2"/>
</dbReference>
<keyword evidence="15" id="KW-1185">Reference proteome</keyword>
<keyword evidence="4" id="KW-0479">Metal-binding</keyword>
<accession>A0AAN6M5X2</accession>
<dbReference type="Gene3D" id="3.30.160.60">
    <property type="entry name" value="Classic Zinc Finger"/>
    <property type="match status" value="3"/>
</dbReference>
<evidence type="ECO:0000256" key="7">
    <source>
        <dbReference type="ARBA" id="ARBA00022833"/>
    </source>
</evidence>
<dbReference type="GO" id="GO:0005737">
    <property type="term" value="C:cytoplasm"/>
    <property type="evidence" value="ECO:0007669"/>
    <property type="project" value="UniProtKB-SubCell"/>
</dbReference>
<feature type="compositionally biased region" description="Polar residues" evidence="12">
    <location>
        <begin position="415"/>
        <end position="424"/>
    </location>
</feature>
<dbReference type="FunFam" id="3.30.160.60:FF:000181">
    <property type="entry name" value="C2H2 type zinc finger protein"/>
    <property type="match status" value="1"/>
</dbReference>
<dbReference type="InterPro" id="IPR013087">
    <property type="entry name" value="Znf_C2H2_type"/>
</dbReference>
<feature type="region of interest" description="Disordered" evidence="12">
    <location>
        <begin position="237"/>
        <end position="272"/>
    </location>
</feature>
<feature type="compositionally biased region" description="Basic residues" evidence="12">
    <location>
        <begin position="1"/>
        <end position="10"/>
    </location>
</feature>
<evidence type="ECO:0000256" key="3">
    <source>
        <dbReference type="ARBA" id="ARBA00022490"/>
    </source>
</evidence>
<dbReference type="GO" id="GO:0045944">
    <property type="term" value="P:positive regulation of transcription by RNA polymerase II"/>
    <property type="evidence" value="ECO:0007669"/>
    <property type="project" value="UniProtKB-ARBA"/>
</dbReference>
<evidence type="ECO:0000256" key="1">
    <source>
        <dbReference type="ARBA" id="ARBA00004123"/>
    </source>
</evidence>
<dbReference type="PANTHER" id="PTHR24408">
    <property type="entry name" value="ZINC FINGER PROTEIN"/>
    <property type="match status" value="1"/>
</dbReference>
<evidence type="ECO:0000256" key="12">
    <source>
        <dbReference type="SAM" id="MobiDB-lite"/>
    </source>
</evidence>
<dbReference type="PROSITE" id="PS00028">
    <property type="entry name" value="ZINC_FINGER_C2H2_1"/>
    <property type="match status" value="2"/>
</dbReference>
<protein>
    <recommendedName>
        <fullName evidence="13">C2H2-type domain-containing protein</fullName>
    </recommendedName>
</protein>
<feature type="region of interest" description="Disordered" evidence="12">
    <location>
        <begin position="338"/>
        <end position="494"/>
    </location>
</feature>
<evidence type="ECO:0000256" key="10">
    <source>
        <dbReference type="ARBA" id="ARBA00023242"/>
    </source>
</evidence>
<evidence type="ECO:0000313" key="14">
    <source>
        <dbReference type="EMBL" id="KAK3216358.1"/>
    </source>
</evidence>
<organism evidence="14 15">
    <name type="scientific">Pseudopithomyces chartarum</name>
    <dbReference type="NCBI Taxonomy" id="1892770"/>
    <lineage>
        <taxon>Eukaryota</taxon>
        <taxon>Fungi</taxon>
        <taxon>Dikarya</taxon>
        <taxon>Ascomycota</taxon>
        <taxon>Pezizomycotina</taxon>
        <taxon>Dothideomycetes</taxon>
        <taxon>Pleosporomycetidae</taxon>
        <taxon>Pleosporales</taxon>
        <taxon>Massarineae</taxon>
        <taxon>Didymosphaeriaceae</taxon>
        <taxon>Pseudopithomyces</taxon>
    </lineage>
</organism>
<feature type="region of interest" description="Disordered" evidence="12">
    <location>
        <begin position="1"/>
        <end position="215"/>
    </location>
</feature>
<dbReference type="GO" id="GO:0043565">
    <property type="term" value="F:sequence-specific DNA binding"/>
    <property type="evidence" value="ECO:0007669"/>
    <property type="project" value="TreeGrafter"/>
</dbReference>
<dbReference type="PANTHER" id="PTHR24408:SF58">
    <property type="entry name" value="TRANSCRIPTION FACTOR (TFIIIA), PUTATIVE (AFU_ORTHOLOGUE AFUA_1G05150)-RELATED"/>
    <property type="match status" value="1"/>
</dbReference>
<feature type="compositionally biased region" description="Polar residues" evidence="12">
    <location>
        <begin position="44"/>
        <end position="86"/>
    </location>
</feature>
<feature type="compositionally biased region" description="Polar residues" evidence="12">
    <location>
        <begin position="240"/>
        <end position="259"/>
    </location>
</feature>
<dbReference type="PROSITE" id="PS50157">
    <property type="entry name" value="ZINC_FINGER_C2H2_2"/>
    <property type="match status" value="2"/>
</dbReference>
<feature type="compositionally biased region" description="Polar residues" evidence="12">
    <location>
        <begin position="186"/>
        <end position="202"/>
    </location>
</feature>
<dbReference type="GO" id="GO:0008270">
    <property type="term" value="F:zinc ion binding"/>
    <property type="evidence" value="ECO:0007669"/>
    <property type="project" value="UniProtKB-KW"/>
</dbReference>
<evidence type="ECO:0000256" key="5">
    <source>
        <dbReference type="ARBA" id="ARBA00022737"/>
    </source>
</evidence>
<feature type="compositionally biased region" description="Low complexity" evidence="12">
    <location>
        <begin position="443"/>
        <end position="463"/>
    </location>
</feature>